<gene>
    <name evidence="1" type="ORF">DICSQDRAFT_171947</name>
</gene>
<evidence type="ECO:0000313" key="2">
    <source>
        <dbReference type="Proteomes" id="UP000053319"/>
    </source>
</evidence>
<accession>R7SX29</accession>
<dbReference type="RefSeq" id="XP_007367714.1">
    <property type="nucleotide sequence ID" value="XM_007367652.1"/>
</dbReference>
<dbReference type="HOGENOM" id="CLU_1532508_0_0_1"/>
<name>R7SX29_DICSQ</name>
<dbReference type="KEGG" id="dsq:DICSQDRAFT_171947"/>
<dbReference type="EMBL" id="JH719423">
    <property type="protein sequence ID" value="EJF59547.1"/>
    <property type="molecule type" value="Genomic_DNA"/>
</dbReference>
<dbReference type="Proteomes" id="UP000053319">
    <property type="component" value="Unassembled WGS sequence"/>
</dbReference>
<sequence length="175" mass="18959">MTQAAVKMVKSEAAAVRAPHEGVGVSRQLGTLSLDLGREKDVLLVSSSTFCGHPAFSCTLQPDLRLLLSSRRGSLSEHRHVKKEQEFRTSVTRRARVLLKDIKKGDETLMDNHTGVGNPGSEAIAIVGVLNKLHQAYVSRTSLKAQDLKLVPIATNSCVTPLPTYKRSAPKGSFS</sequence>
<dbReference type="AlphaFoldDB" id="R7SX29"/>
<dbReference type="GeneID" id="18839441"/>
<proteinExistence type="predicted"/>
<protein>
    <submittedName>
        <fullName evidence="1">Uncharacterized protein</fullName>
    </submittedName>
</protein>
<reference evidence="1 2" key="1">
    <citation type="journal article" date="2012" name="Science">
        <title>The Paleozoic origin of enzymatic lignin decomposition reconstructed from 31 fungal genomes.</title>
        <authorList>
            <person name="Floudas D."/>
            <person name="Binder M."/>
            <person name="Riley R."/>
            <person name="Barry K."/>
            <person name="Blanchette R.A."/>
            <person name="Henrissat B."/>
            <person name="Martinez A.T."/>
            <person name="Otillar R."/>
            <person name="Spatafora J.W."/>
            <person name="Yadav J.S."/>
            <person name="Aerts A."/>
            <person name="Benoit I."/>
            <person name="Boyd A."/>
            <person name="Carlson A."/>
            <person name="Copeland A."/>
            <person name="Coutinho P.M."/>
            <person name="de Vries R.P."/>
            <person name="Ferreira P."/>
            <person name="Findley K."/>
            <person name="Foster B."/>
            <person name="Gaskell J."/>
            <person name="Glotzer D."/>
            <person name="Gorecki P."/>
            <person name="Heitman J."/>
            <person name="Hesse C."/>
            <person name="Hori C."/>
            <person name="Igarashi K."/>
            <person name="Jurgens J.A."/>
            <person name="Kallen N."/>
            <person name="Kersten P."/>
            <person name="Kohler A."/>
            <person name="Kuees U."/>
            <person name="Kumar T.K.A."/>
            <person name="Kuo A."/>
            <person name="LaButti K."/>
            <person name="Larrondo L.F."/>
            <person name="Lindquist E."/>
            <person name="Ling A."/>
            <person name="Lombard V."/>
            <person name="Lucas S."/>
            <person name="Lundell T."/>
            <person name="Martin R."/>
            <person name="McLaughlin D.J."/>
            <person name="Morgenstern I."/>
            <person name="Morin E."/>
            <person name="Murat C."/>
            <person name="Nagy L.G."/>
            <person name="Nolan M."/>
            <person name="Ohm R.A."/>
            <person name="Patyshakuliyeva A."/>
            <person name="Rokas A."/>
            <person name="Ruiz-Duenas F.J."/>
            <person name="Sabat G."/>
            <person name="Salamov A."/>
            <person name="Samejima M."/>
            <person name="Schmutz J."/>
            <person name="Slot J.C."/>
            <person name="St John F."/>
            <person name="Stenlid J."/>
            <person name="Sun H."/>
            <person name="Sun S."/>
            <person name="Syed K."/>
            <person name="Tsang A."/>
            <person name="Wiebenga A."/>
            <person name="Young D."/>
            <person name="Pisabarro A."/>
            <person name="Eastwood D.C."/>
            <person name="Martin F."/>
            <person name="Cullen D."/>
            <person name="Grigoriev I.V."/>
            <person name="Hibbett D.S."/>
        </authorList>
    </citation>
    <scope>NUCLEOTIDE SEQUENCE [LARGE SCALE GENOMIC DNA]</scope>
    <source>
        <strain evidence="1 2">LYAD-421 SS1</strain>
    </source>
</reference>
<evidence type="ECO:0000313" key="1">
    <source>
        <dbReference type="EMBL" id="EJF59547.1"/>
    </source>
</evidence>
<organism evidence="1 2">
    <name type="scientific">Dichomitus squalens (strain LYAD-421)</name>
    <name type="common">Western red white-rot fungus</name>
    <dbReference type="NCBI Taxonomy" id="732165"/>
    <lineage>
        <taxon>Eukaryota</taxon>
        <taxon>Fungi</taxon>
        <taxon>Dikarya</taxon>
        <taxon>Basidiomycota</taxon>
        <taxon>Agaricomycotina</taxon>
        <taxon>Agaricomycetes</taxon>
        <taxon>Polyporales</taxon>
        <taxon>Polyporaceae</taxon>
        <taxon>Dichomitus</taxon>
    </lineage>
</organism>